<reference evidence="1 2" key="1">
    <citation type="journal article" date="2021" name="BMC Biol.">
        <title>Horizontally acquired antibacterial genes associated with adaptive radiation of ladybird beetles.</title>
        <authorList>
            <person name="Li H.S."/>
            <person name="Tang X.F."/>
            <person name="Huang Y.H."/>
            <person name="Xu Z.Y."/>
            <person name="Chen M.L."/>
            <person name="Du X.Y."/>
            <person name="Qiu B.Y."/>
            <person name="Chen P.T."/>
            <person name="Zhang W."/>
            <person name="Slipinski A."/>
            <person name="Escalona H.E."/>
            <person name="Waterhouse R.M."/>
            <person name="Zwick A."/>
            <person name="Pang H."/>
        </authorList>
    </citation>
    <scope>NUCLEOTIDE SEQUENCE [LARGE SCALE GENOMIC DNA]</scope>
    <source>
        <strain evidence="1">SYSU2018</strain>
    </source>
</reference>
<evidence type="ECO:0008006" key="3">
    <source>
        <dbReference type="Google" id="ProtNLM"/>
    </source>
</evidence>
<evidence type="ECO:0000313" key="2">
    <source>
        <dbReference type="Proteomes" id="UP001516400"/>
    </source>
</evidence>
<gene>
    <name evidence="1" type="ORF">HHI36_004667</name>
</gene>
<dbReference type="InterPro" id="IPR003961">
    <property type="entry name" value="FN3_dom"/>
</dbReference>
<dbReference type="EMBL" id="JABFTP020000144">
    <property type="protein sequence ID" value="KAL3281458.1"/>
    <property type="molecule type" value="Genomic_DNA"/>
</dbReference>
<name>A0ABD2NRV5_9CUCU</name>
<protein>
    <recommendedName>
        <fullName evidence="3">Fibronectin type-III domain-containing protein</fullName>
    </recommendedName>
</protein>
<dbReference type="InterPro" id="IPR013783">
    <property type="entry name" value="Ig-like_fold"/>
</dbReference>
<sequence length="135" mass="15667">MYRVIILAVIVGSIETNENADIKNLVGEPDYRQVRLHWETDKASGPQNFQVRYCELQTWGPQRCRAQIVPEQSLNDIEYDDSNVKSYNTNIKGLRMATTYSFEIRNEMEIRDREDRSQGIGRNQNIIVIPTKGCK</sequence>
<dbReference type="CDD" id="cd00063">
    <property type="entry name" value="FN3"/>
    <property type="match status" value="1"/>
</dbReference>
<accession>A0ABD2NRV5</accession>
<dbReference type="AlphaFoldDB" id="A0ABD2NRV5"/>
<comment type="caution">
    <text evidence="1">The sequence shown here is derived from an EMBL/GenBank/DDBJ whole genome shotgun (WGS) entry which is preliminary data.</text>
</comment>
<proteinExistence type="predicted"/>
<dbReference type="Proteomes" id="UP001516400">
    <property type="component" value="Unassembled WGS sequence"/>
</dbReference>
<dbReference type="SUPFAM" id="SSF49265">
    <property type="entry name" value="Fibronectin type III"/>
    <property type="match status" value="1"/>
</dbReference>
<keyword evidence="2" id="KW-1185">Reference proteome</keyword>
<dbReference type="InterPro" id="IPR036116">
    <property type="entry name" value="FN3_sf"/>
</dbReference>
<dbReference type="Gene3D" id="2.60.40.10">
    <property type="entry name" value="Immunoglobulins"/>
    <property type="match status" value="1"/>
</dbReference>
<evidence type="ECO:0000313" key="1">
    <source>
        <dbReference type="EMBL" id="KAL3281458.1"/>
    </source>
</evidence>
<organism evidence="1 2">
    <name type="scientific">Cryptolaemus montrouzieri</name>
    <dbReference type="NCBI Taxonomy" id="559131"/>
    <lineage>
        <taxon>Eukaryota</taxon>
        <taxon>Metazoa</taxon>
        <taxon>Ecdysozoa</taxon>
        <taxon>Arthropoda</taxon>
        <taxon>Hexapoda</taxon>
        <taxon>Insecta</taxon>
        <taxon>Pterygota</taxon>
        <taxon>Neoptera</taxon>
        <taxon>Endopterygota</taxon>
        <taxon>Coleoptera</taxon>
        <taxon>Polyphaga</taxon>
        <taxon>Cucujiformia</taxon>
        <taxon>Coccinelloidea</taxon>
        <taxon>Coccinellidae</taxon>
        <taxon>Scymninae</taxon>
        <taxon>Scymnini</taxon>
        <taxon>Cryptolaemus</taxon>
    </lineage>
</organism>